<protein>
    <submittedName>
        <fullName evidence="1">Uncharacterized protein</fullName>
    </submittedName>
</protein>
<name>A0A4Q0PGL8_9FLAO</name>
<dbReference type="RefSeq" id="WP_128763757.1">
    <property type="nucleotide sequence ID" value="NZ_JBHUOO010000018.1"/>
</dbReference>
<dbReference type="OrthoDB" id="1454566at2"/>
<accession>A0A4Q0PGL8</accession>
<dbReference type="AlphaFoldDB" id="A0A4Q0PGL8"/>
<comment type="caution">
    <text evidence="1">The sequence shown here is derived from an EMBL/GenBank/DDBJ whole genome shotgun (WGS) entry which is preliminary data.</text>
</comment>
<reference evidence="1 2" key="1">
    <citation type="submission" date="2018-07" db="EMBL/GenBank/DDBJ databases">
        <title>Leeuwenhoekiella genomics.</title>
        <authorList>
            <person name="Tahon G."/>
            <person name="Willems A."/>
        </authorList>
    </citation>
    <scope>NUCLEOTIDE SEQUENCE [LARGE SCALE GENOMIC DNA]</scope>
    <source>
        <strain evidence="1 2">LMG 29608</strain>
    </source>
</reference>
<organism evidence="1 2">
    <name type="scientific">Leeuwenhoekiella polynyae</name>
    <dbReference type="NCBI Taxonomy" id="1550906"/>
    <lineage>
        <taxon>Bacteria</taxon>
        <taxon>Pseudomonadati</taxon>
        <taxon>Bacteroidota</taxon>
        <taxon>Flavobacteriia</taxon>
        <taxon>Flavobacteriales</taxon>
        <taxon>Flavobacteriaceae</taxon>
        <taxon>Leeuwenhoekiella</taxon>
    </lineage>
</organism>
<evidence type="ECO:0000313" key="2">
    <source>
        <dbReference type="Proteomes" id="UP000289859"/>
    </source>
</evidence>
<proteinExistence type="predicted"/>
<keyword evidence="2" id="KW-1185">Reference proteome</keyword>
<sequence>MNNNNGIIIKLKNHLDIITSGDIEKIPVGDSIFSKSFIDYNNQFIKSNYDANYNLFAEILRKIPGASRIVQNTKRGLSYIAEISPELQKMIDTGEAYISKSNVKEGNYSANVLANANNSKKGILGQVTLKEIDLTAEQIDNLLSTAQLMNIQQSIASLSGQIKDLDEKLNIVLYGAHNDRLAHIQSAYNMFLQTRVSEKYKDLLFPVIISQLSLGREQLIYSLKYDLEQIASKKTGFKAIIDGFTEDNLLSKQRERYYRIKQSLSFIIRSSQLLALVYQDMNEPKMVAQALIRVNEVLSSFDTNAKRVIIEWAPNEEEAEQMFFAIEKTEITMNNYFEDLPLNNGNLHLKIDNYET</sequence>
<dbReference type="EMBL" id="QOVK01000001">
    <property type="protein sequence ID" value="RXG26045.1"/>
    <property type="molecule type" value="Genomic_DNA"/>
</dbReference>
<dbReference type="Proteomes" id="UP000289859">
    <property type="component" value="Unassembled WGS sequence"/>
</dbReference>
<evidence type="ECO:0000313" key="1">
    <source>
        <dbReference type="EMBL" id="RXG26045.1"/>
    </source>
</evidence>
<gene>
    <name evidence="1" type="ORF">DSM02_36</name>
</gene>